<reference evidence="8 9" key="1">
    <citation type="submission" date="2023-04" db="EMBL/GenBank/DDBJ databases">
        <title>Genome of Basidiobolus ranarum AG-B5.</title>
        <authorList>
            <person name="Stajich J.E."/>
            <person name="Carter-House D."/>
            <person name="Gryganskyi A."/>
        </authorList>
    </citation>
    <scope>NUCLEOTIDE SEQUENCE [LARGE SCALE GENOMIC DNA]</scope>
    <source>
        <strain evidence="8 9">AG-B5</strain>
    </source>
</reference>
<feature type="compositionally biased region" description="Polar residues" evidence="6">
    <location>
        <begin position="314"/>
        <end position="328"/>
    </location>
</feature>
<feature type="region of interest" description="Disordered" evidence="6">
    <location>
        <begin position="1"/>
        <end position="21"/>
    </location>
</feature>
<keyword evidence="3 4" id="KW-0539">Nucleus</keyword>
<evidence type="ECO:0000313" key="9">
    <source>
        <dbReference type="Proteomes" id="UP001479436"/>
    </source>
</evidence>
<dbReference type="SUPFAM" id="SSF46689">
    <property type="entry name" value="Homeodomain-like"/>
    <property type="match status" value="1"/>
</dbReference>
<keyword evidence="1 4" id="KW-0238">DNA-binding</keyword>
<dbReference type="InterPro" id="IPR001356">
    <property type="entry name" value="HD"/>
</dbReference>
<dbReference type="PROSITE" id="PS00027">
    <property type="entry name" value="HOMEOBOX_1"/>
    <property type="match status" value="1"/>
</dbReference>
<dbReference type="PROSITE" id="PS50071">
    <property type="entry name" value="HOMEOBOX_2"/>
    <property type="match status" value="1"/>
</dbReference>
<proteinExistence type="predicted"/>
<feature type="compositionally biased region" description="Basic and acidic residues" evidence="6">
    <location>
        <begin position="301"/>
        <end position="311"/>
    </location>
</feature>
<dbReference type="InterPro" id="IPR051000">
    <property type="entry name" value="Homeobox_DNA-bind_prot"/>
</dbReference>
<evidence type="ECO:0000256" key="3">
    <source>
        <dbReference type="ARBA" id="ARBA00023242"/>
    </source>
</evidence>
<dbReference type="SMART" id="SM00389">
    <property type="entry name" value="HOX"/>
    <property type="match status" value="1"/>
</dbReference>
<comment type="caution">
    <text evidence="8">The sequence shown here is derived from an EMBL/GenBank/DDBJ whole genome shotgun (WGS) entry which is preliminary data.</text>
</comment>
<keyword evidence="9" id="KW-1185">Reference proteome</keyword>
<evidence type="ECO:0000313" key="8">
    <source>
        <dbReference type="EMBL" id="KAK9761702.1"/>
    </source>
</evidence>
<feature type="compositionally biased region" description="Basic residues" evidence="6">
    <location>
        <begin position="290"/>
        <end position="300"/>
    </location>
</feature>
<dbReference type="PANTHER" id="PTHR24324:SF9">
    <property type="entry name" value="HOMEOBOX DOMAIN-CONTAINING PROTEIN"/>
    <property type="match status" value="1"/>
</dbReference>
<evidence type="ECO:0000256" key="1">
    <source>
        <dbReference type="ARBA" id="ARBA00023125"/>
    </source>
</evidence>
<evidence type="ECO:0000256" key="4">
    <source>
        <dbReference type="PROSITE-ProRule" id="PRU00108"/>
    </source>
</evidence>
<name>A0ABR2WJN2_9FUNG</name>
<accession>A0ABR2WJN2</accession>
<dbReference type="InterPro" id="IPR017970">
    <property type="entry name" value="Homeobox_CS"/>
</dbReference>
<sequence>MNKLEDSQKSYDTDSEHDKAYDMKEIKRRNRLNARQVNRLMEVFDQTTKPKTEIRVKLAEELDMHPRAVQIWFQNRRQKLKKENHEGNHSSDSAYPIEATKLTLSHSGSFYDQRSSASYLLDPEYSYLISPNTASFDLQKNPSNTFDLDSFIESGDLLSTNTAAYLCSDFNEVSSTSSHDSLTLLSTCDTTALKNQDILNMATFPQETASSSTDSTEIHTLSVSDIFESSDYSGLGSLGLDLSTQIDLLQQQSLNNAFVNKKRPTITEELNLSNCRMPLDTTKMNAKKYRAQAKPRSKSFHHSEEYTDKESGSGPWNSLLRSNSSDFQLKQPPLKKRRHTTSMFDLSY</sequence>
<organism evidence="8 9">
    <name type="scientific">Basidiobolus ranarum</name>
    <dbReference type="NCBI Taxonomy" id="34480"/>
    <lineage>
        <taxon>Eukaryota</taxon>
        <taxon>Fungi</taxon>
        <taxon>Fungi incertae sedis</taxon>
        <taxon>Zoopagomycota</taxon>
        <taxon>Entomophthoromycotina</taxon>
        <taxon>Basidiobolomycetes</taxon>
        <taxon>Basidiobolales</taxon>
        <taxon>Basidiobolaceae</taxon>
        <taxon>Basidiobolus</taxon>
    </lineage>
</organism>
<evidence type="ECO:0000256" key="5">
    <source>
        <dbReference type="RuleBase" id="RU000682"/>
    </source>
</evidence>
<dbReference type="CDD" id="cd00086">
    <property type="entry name" value="homeodomain"/>
    <property type="match status" value="1"/>
</dbReference>
<gene>
    <name evidence="8" type="ORF">K7432_013189</name>
</gene>
<dbReference type="Proteomes" id="UP001479436">
    <property type="component" value="Unassembled WGS sequence"/>
</dbReference>
<dbReference type="Gene3D" id="1.10.10.60">
    <property type="entry name" value="Homeodomain-like"/>
    <property type="match status" value="1"/>
</dbReference>
<evidence type="ECO:0000259" key="7">
    <source>
        <dbReference type="PROSITE" id="PS50071"/>
    </source>
</evidence>
<comment type="subcellular location">
    <subcellularLocation>
        <location evidence="4 5">Nucleus</location>
    </subcellularLocation>
</comment>
<protein>
    <recommendedName>
        <fullName evidence="7">Homeobox domain-containing protein</fullName>
    </recommendedName>
</protein>
<feature type="domain" description="Homeobox" evidence="7">
    <location>
        <begin position="23"/>
        <end position="83"/>
    </location>
</feature>
<dbReference type="PANTHER" id="PTHR24324">
    <property type="entry name" value="HOMEOBOX PROTEIN HHEX"/>
    <property type="match status" value="1"/>
</dbReference>
<keyword evidence="2 4" id="KW-0371">Homeobox</keyword>
<evidence type="ECO:0000256" key="2">
    <source>
        <dbReference type="ARBA" id="ARBA00023155"/>
    </source>
</evidence>
<dbReference type="EMBL" id="JASJQH010001257">
    <property type="protein sequence ID" value="KAK9761702.1"/>
    <property type="molecule type" value="Genomic_DNA"/>
</dbReference>
<feature type="region of interest" description="Disordered" evidence="6">
    <location>
        <begin position="290"/>
        <end position="348"/>
    </location>
</feature>
<dbReference type="Pfam" id="PF00046">
    <property type="entry name" value="Homeodomain"/>
    <property type="match status" value="1"/>
</dbReference>
<evidence type="ECO:0000256" key="6">
    <source>
        <dbReference type="SAM" id="MobiDB-lite"/>
    </source>
</evidence>
<feature type="DNA-binding region" description="Homeobox" evidence="4">
    <location>
        <begin position="25"/>
        <end position="84"/>
    </location>
</feature>
<dbReference type="InterPro" id="IPR009057">
    <property type="entry name" value="Homeodomain-like_sf"/>
</dbReference>